<proteinExistence type="inferred from homology"/>
<keyword evidence="3" id="KW-0732">Signal</keyword>
<dbReference type="RefSeq" id="WP_117381302.1">
    <property type="nucleotide sequence ID" value="NZ_QWDE01000001.1"/>
</dbReference>
<dbReference type="AlphaFoldDB" id="A0A3E2NTR9"/>
<evidence type="ECO:0000256" key="5">
    <source>
        <dbReference type="ARBA" id="ARBA00023237"/>
    </source>
</evidence>
<accession>A0A3E2NTR9</accession>
<evidence type="ECO:0000256" key="2">
    <source>
        <dbReference type="ARBA" id="ARBA00006275"/>
    </source>
</evidence>
<dbReference type="SUPFAM" id="SSF48452">
    <property type="entry name" value="TPR-like"/>
    <property type="match status" value="1"/>
</dbReference>
<dbReference type="InterPro" id="IPR012944">
    <property type="entry name" value="SusD_RagB_dom"/>
</dbReference>
<dbReference type="EMBL" id="QWDE01000001">
    <property type="protein sequence ID" value="RFZ84412.1"/>
    <property type="molecule type" value="Genomic_DNA"/>
</dbReference>
<keyword evidence="9" id="KW-1185">Reference proteome</keyword>
<keyword evidence="5" id="KW-0998">Cell outer membrane</keyword>
<reference evidence="8 9" key="1">
    <citation type="submission" date="2018-08" db="EMBL/GenBank/DDBJ databases">
        <title>Mucilaginibacter terrae sp. nov., isolated from manganese diggings.</title>
        <authorList>
            <person name="Huang Y."/>
            <person name="Zhou Z."/>
        </authorList>
    </citation>
    <scope>NUCLEOTIDE SEQUENCE [LARGE SCALE GENOMIC DNA]</scope>
    <source>
        <strain evidence="8 9">ZH6</strain>
    </source>
</reference>
<dbReference type="InterPro" id="IPR033985">
    <property type="entry name" value="SusD-like_N"/>
</dbReference>
<dbReference type="InterPro" id="IPR011990">
    <property type="entry name" value="TPR-like_helical_dom_sf"/>
</dbReference>
<evidence type="ECO:0000313" key="9">
    <source>
        <dbReference type="Proteomes" id="UP000260823"/>
    </source>
</evidence>
<keyword evidence="4" id="KW-0472">Membrane</keyword>
<evidence type="ECO:0000259" key="7">
    <source>
        <dbReference type="Pfam" id="PF14322"/>
    </source>
</evidence>
<dbReference type="Proteomes" id="UP000260823">
    <property type="component" value="Unassembled WGS sequence"/>
</dbReference>
<gene>
    <name evidence="8" type="ORF">DYU05_01955</name>
</gene>
<comment type="subcellular location">
    <subcellularLocation>
        <location evidence="1">Cell outer membrane</location>
    </subcellularLocation>
</comment>
<dbReference type="PROSITE" id="PS51257">
    <property type="entry name" value="PROKAR_LIPOPROTEIN"/>
    <property type="match status" value="1"/>
</dbReference>
<evidence type="ECO:0000259" key="6">
    <source>
        <dbReference type="Pfam" id="PF07980"/>
    </source>
</evidence>
<dbReference type="Gene3D" id="1.25.40.390">
    <property type="match status" value="1"/>
</dbReference>
<dbReference type="Pfam" id="PF14322">
    <property type="entry name" value="SusD-like_3"/>
    <property type="match status" value="1"/>
</dbReference>
<evidence type="ECO:0000256" key="1">
    <source>
        <dbReference type="ARBA" id="ARBA00004442"/>
    </source>
</evidence>
<dbReference type="GO" id="GO:0009279">
    <property type="term" value="C:cell outer membrane"/>
    <property type="evidence" value="ECO:0007669"/>
    <property type="project" value="UniProtKB-SubCell"/>
</dbReference>
<comment type="similarity">
    <text evidence="2">Belongs to the SusD family.</text>
</comment>
<evidence type="ECO:0000313" key="8">
    <source>
        <dbReference type="EMBL" id="RFZ84412.1"/>
    </source>
</evidence>
<protein>
    <submittedName>
        <fullName evidence="8">RagB/SusD family nutrient uptake outer membrane protein</fullName>
    </submittedName>
</protein>
<name>A0A3E2NTR9_9SPHI</name>
<dbReference type="OrthoDB" id="993981at2"/>
<organism evidence="8 9">
    <name type="scientific">Mucilaginibacter terrenus</name>
    <dbReference type="NCBI Taxonomy" id="2482727"/>
    <lineage>
        <taxon>Bacteria</taxon>
        <taxon>Pseudomonadati</taxon>
        <taxon>Bacteroidota</taxon>
        <taxon>Sphingobacteriia</taxon>
        <taxon>Sphingobacteriales</taxon>
        <taxon>Sphingobacteriaceae</taxon>
        <taxon>Mucilaginibacter</taxon>
    </lineage>
</organism>
<feature type="domain" description="SusD-like N-terminal" evidence="7">
    <location>
        <begin position="45"/>
        <end position="226"/>
    </location>
</feature>
<comment type="caution">
    <text evidence="8">The sequence shown here is derived from an EMBL/GenBank/DDBJ whole genome shotgun (WGS) entry which is preliminary data.</text>
</comment>
<evidence type="ECO:0000256" key="3">
    <source>
        <dbReference type="ARBA" id="ARBA00022729"/>
    </source>
</evidence>
<feature type="domain" description="RagB/SusD" evidence="6">
    <location>
        <begin position="272"/>
        <end position="523"/>
    </location>
</feature>
<dbReference type="Pfam" id="PF07980">
    <property type="entry name" value="SusD_RagB"/>
    <property type="match status" value="1"/>
</dbReference>
<sequence length="529" mass="57276">MKKYIKYLGGLAVMTCITATSCKKEFFNKAPEDAITLDNFYQTADQVQSSTNGLYNNVWFSWNNKAAWAITELSSGNARTYSSDVVAFGNFSVTGDNTELNNAWVSLFTVIAQSNALINNLPSKVSASVPSSVVNNALGEAHFMRGLAYFYLVRLFGNVPIIENSLDYVNNFQINTNPVADVYKFIERDLQFAEANCNKMVRSGSSVAQGHVSSGSATAMLSKVYLYQQKYAEARAAAEKVINSGEFKLYGVDVAGKTYTDLFETASNNNEESVAALQWAAGAPYGHGNSMQASFAINSIITGTGDGYSVIGPTIDLQTAYEPGDKRLHGTIMLAGDKYPELNQAGGGFTVPTDVNSQNTRAGIKKYVTGTPADNGGKGGAQSTGNNTYLMRYAEVLLIEAEAVLGSNSSTADPAALVPFNKVRQRAGLNPLPSITKNDIFHERRIELAIEGDYWFDLGRLDGFNVASHPLAKAIIDNQERGTYSNDTPPVVYSQKIPIPADGFLFPYPTTEVAANPKLKEAPVAYVFK</sequence>
<evidence type="ECO:0000256" key="4">
    <source>
        <dbReference type="ARBA" id="ARBA00023136"/>
    </source>
</evidence>